<keyword evidence="2" id="KW-1185">Reference proteome</keyword>
<evidence type="ECO:0000313" key="1">
    <source>
        <dbReference type="EMBL" id="KAF2884934.1"/>
    </source>
</evidence>
<sequence>MQGSEKDNKKKELFSLPSSQLTSNTGNRITSNNSQQTDLFLELRKLSKLLLKLTSQVCLWDKHFCSLIGDSLTTVQRTVRVAAPKGSKQVGQATSAETGCLVTLCCGMNAIENCISSCFIFPRANFRPYMLNEAPIGLDGLAHSGFASAGIWPFNSNIFSDNDYLYFAVTDRAMPNTENTFFGQNPSTSTTTIPNTDYGMVEQNPSTSAVNMFDTDNAPIENASILSHDISVESVRAYPKAGSRKDTK</sequence>
<gene>
    <name evidence="1" type="ORF">ILUMI_21211</name>
</gene>
<accession>A0A8K0CCT8</accession>
<dbReference type="Proteomes" id="UP000801492">
    <property type="component" value="Unassembled WGS sequence"/>
</dbReference>
<feature type="non-terminal residue" evidence="1">
    <location>
        <position position="1"/>
    </location>
</feature>
<organism evidence="1 2">
    <name type="scientific">Ignelater luminosus</name>
    <name type="common">Cucubano</name>
    <name type="synonym">Pyrophorus luminosus</name>
    <dbReference type="NCBI Taxonomy" id="2038154"/>
    <lineage>
        <taxon>Eukaryota</taxon>
        <taxon>Metazoa</taxon>
        <taxon>Ecdysozoa</taxon>
        <taxon>Arthropoda</taxon>
        <taxon>Hexapoda</taxon>
        <taxon>Insecta</taxon>
        <taxon>Pterygota</taxon>
        <taxon>Neoptera</taxon>
        <taxon>Endopterygota</taxon>
        <taxon>Coleoptera</taxon>
        <taxon>Polyphaga</taxon>
        <taxon>Elateriformia</taxon>
        <taxon>Elateroidea</taxon>
        <taxon>Elateridae</taxon>
        <taxon>Agrypninae</taxon>
        <taxon>Pyrophorini</taxon>
        <taxon>Ignelater</taxon>
    </lineage>
</organism>
<proteinExistence type="predicted"/>
<reference evidence="1" key="1">
    <citation type="submission" date="2019-08" db="EMBL/GenBank/DDBJ databases">
        <title>The genome of the North American firefly Photinus pyralis.</title>
        <authorList>
            <consortium name="Photinus pyralis genome working group"/>
            <person name="Fallon T.R."/>
            <person name="Sander Lower S.E."/>
            <person name="Weng J.-K."/>
        </authorList>
    </citation>
    <scope>NUCLEOTIDE SEQUENCE</scope>
    <source>
        <strain evidence="1">TRF0915ILg1</strain>
        <tissue evidence="1">Whole body</tissue>
    </source>
</reference>
<name>A0A8K0CCT8_IGNLU</name>
<comment type="caution">
    <text evidence="1">The sequence shown here is derived from an EMBL/GenBank/DDBJ whole genome shotgun (WGS) entry which is preliminary data.</text>
</comment>
<dbReference type="EMBL" id="VTPC01090045">
    <property type="protein sequence ID" value="KAF2884934.1"/>
    <property type="molecule type" value="Genomic_DNA"/>
</dbReference>
<dbReference type="AlphaFoldDB" id="A0A8K0CCT8"/>
<protein>
    <submittedName>
        <fullName evidence="1">Uncharacterized protein</fullName>
    </submittedName>
</protein>
<evidence type="ECO:0000313" key="2">
    <source>
        <dbReference type="Proteomes" id="UP000801492"/>
    </source>
</evidence>